<dbReference type="InterPro" id="IPR021401">
    <property type="entry name" value="DUF3040"/>
</dbReference>
<feature type="transmembrane region" description="Helical" evidence="1">
    <location>
        <begin position="41"/>
        <end position="60"/>
    </location>
</feature>
<keyword evidence="1" id="KW-0472">Membrane</keyword>
<protein>
    <submittedName>
        <fullName evidence="2">DUF3040 domain-containing protein</fullName>
    </submittedName>
</protein>
<sequence length="109" mass="11986">MELSNFEKLELDKIARGLEEDDPRLATLMSMEDLGRIRWKYAIRGALVGLSGLALLLAGVALGEPVLGITGFMVMGGGTYWATLFIDARPARRKTAATRLHQGRDRETP</sequence>
<comment type="caution">
    <text evidence="2">The sequence shown here is derived from an EMBL/GenBank/DDBJ whole genome shotgun (WGS) entry which is preliminary data.</text>
</comment>
<dbReference type="EMBL" id="JAHOPC010000002">
    <property type="protein sequence ID" value="MBU8865782.1"/>
    <property type="molecule type" value="Genomic_DNA"/>
</dbReference>
<dbReference type="Pfam" id="PF11239">
    <property type="entry name" value="DUF3040"/>
    <property type="match status" value="1"/>
</dbReference>
<feature type="transmembrane region" description="Helical" evidence="1">
    <location>
        <begin position="66"/>
        <end position="86"/>
    </location>
</feature>
<gene>
    <name evidence="2" type="ORF">KSW38_05695</name>
</gene>
<dbReference type="Proteomes" id="UP000824166">
    <property type="component" value="Unassembled WGS sequence"/>
</dbReference>
<keyword evidence="1" id="KW-0812">Transmembrane</keyword>
<keyword evidence="3" id="KW-1185">Reference proteome</keyword>
<evidence type="ECO:0000313" key="3">
    <source>
        <dbReference type="Proteomes" id="UP000824166"/>
    </source>
</evidence>
<keyword evidence="1" id="KW-1133">Transmembrane helix</keyword>
<organism evidence="2 3">
    <name type="scientific">Paenarthrobacter aromaticivorans</name>
    <dbReference type="NCBI Taxonomy" id="2849150"/>
    <lineage>
        <taxon>Bacteria</taxon>
        <taxon>Bacillati</taxon>
        <taxon>Actinomycetota</taxon>
        <taxon>Actinomycetes</taxon>
        <taxon>Micrococcales</taxon>
        <taxon>Micrococcaceae</taxon>
        <taxon>Paenarthrobacter</taxon>
    </lineage>
</organism>
<evidence type="ECO:0000313" key="2">
    <source>
        <dbReference type="EMBL" id="MBU8865782.1"/>
    </source>
</evidence>
<proteinExistence type="predicted"/>
<reference evidence="2 3" key="1">
    <citation type="submission" date="2021-06" db="EMBL/GenBank/DDBJ databases">
        <authorList>
            <person name="Jeong J.W."/>
        </authorList>
    </citation>
    <scope>NUCLEOTIDE SEQUENCE [LARGE SCALE GENOMIC DNA]</scope>
    <source>
        <strain evidence="2 3">MMS21-TAE1-1</strain>
    </source>
</reference>
<name>A0ABS6I219_9MICC</name>
<dbReference type="RefSeq" id="WP_216923615.1">
    <property type="nucleotide sequence ID" value="NZ_JAHOPC010000002.1"/>
</dbReference>
<accession>A0ABS6I219</accession>
<evidence type="ECO:0000256" key="1">
    <source>
        <dbReference type="SAM" id="Phobius"/>
    </source>
</evidence>